<evidence type="ECO:0000313" key="2">
    <source>
        <dbReference type="EMBL" id="SDC62717.1"/>
    </source>
</evidence>
<accession>A0A1G6N5N6</accession>
<organism evidence="2 3">
    <name type="scientific">Niabella drilacis (strain DSM 25811 / CCM 8410 / CCUG 62505 / LMG 26954 / E90)</name>
    <dbReference type="NCBI Taxonomy" id="1285928"/>
    <lineage>
        <taxon>Bacteria</taxon>
        <taxon>Pseudomonadati</taxon>
        <taxon>Bacteroidota</taxon>
        <taxon>Chitinophagia</taxon>
        <taxon>Chitinophagales</taxon>
        <taxon>Chitinophagaceae</taxon>
        <taxon>Niabella</taxon>
    </lineage>
</organism>
<keyword evidence="3" id="KW-1185">Reference proteome</keyword>
<dbReference type="OrthoDB" id="660602at2"/>
<evidence type="ECO:0000256" key="1">
    <source>
        <dbReference type="SAM" id="SignalP"/>
    </source>
</evidence>
<feature type="signal peptide" evidence="1">
    <location>
        <begin position="1"/>
        <end position="23"/>
    </location>
</feature>
<dbReference type="AlphaFoldDB" id="A0A1G6N5N6"/>
<reference evidence="3" key="1">
    <citation type="submission" date="2016-10" db="EMBL/GenBank/DDBJ databases">
        <authorList>
            <person name="Varghese N."/>
            <person name="Submissions S."/>
        </authorList>
    </citation>
    <scope>NUCLEOTIDE SEQUENCE [LARGE SCALE GENOMIC DNA]</scope>
    <source>
        <strain evidence="3">DSM 25811 / CCM 8410 / LMG 26954 / E90</strain>
    </source>
</reference>
<protein>
    <submittedName>
        <fullName evidence="2">Uncharacterized protein</fullName>
    </submittedName>
</protein>
<proteinExistence type="predicted"/>
<sequence>MLKTVIKTTAFLLACCCLQQVIAQSRSFSAGSPAAGIGFGNSENYSGLRFNIRDKQVARINGVSITGIAKAQIKKGLNIGFIITDSISSGIAISPVFTGATTVNGVGIGGIACGGDVINGLGIGGLVVANNKARGITLGMITIADTMQGITLSLCGTFSKNDAGQGNVTGLITSLYVNRLYSLKGLCIGAFNSMECQEGMAVGVYNCSTDLRGIQIGLWNVAKNKKMMKQMPFINFNFKKKRFIAGA</sequence>
<evidence type="ECO:0000313" key="3">
    <source>
        <dbReference type="Proteomes" id="UP000198757"/>
    </source>
</evidence>
<dbReference type="STRING" id="1285928.SAMN04487894_103149"/>
<dbReference type="Proteomes" id="UP000198757">
    <property type="component" value="Unassembled WGS sequence"/>
</dbReference>
<gene>
    <name evidence="2" type="ORF">SAMN04487894_103149</name>
</gene>
<dbReference type="RefSeq" id="WP_090389329.1">
    <property type="nucleotide sequence ID" value="NZ_FMZO01000003.1"/>
</dbReference>
<dbReference type="EMBL" id="FMZO01000003">
    <property type="protein sequence ID" value="SDC62717.1"/>
    <property type="molecule type" value="Genomic_DNA"/>
</dbReference>
<name>A0A1G6N5N6_NIADE</name>
<feature type="chain" id="PRO_5011758090" evidence="1">
    <location>
        <begin position="24"/>
        <end position="247"/>
    </location>
</feature>
<keyword evidence="1" id="KW-0732">Signal</keyword>